<accession>A0A0N4VNQ6</accession>
<proteinExistence type="predicted"/>
<evidence type="ECO:0000256" key="1">
    <source>
        <dbReference type="SAM" id="MobiDB-lite"/>
    </source>
</evidence>
<keyword evidence="3" id="KW-1185">Reference proteome</keyword>
<evidence type="ECO:0000313" key="2">
    <source>
        <dbReference type="EMBL" id="VDD97051.1"/>
    </source>
</evidence>
<dbReference type="Proteomes" id="UP000274131">
    <property type="component" value="Unassembled WGS sequence"/>
</dbReference>
<feature type="region of interest" description="Disordered" evidence="1">
    <location>
        <begin position="33"/>
        <end position="80"/>
    </location>
</feature>
<dbReference type="AlphaFoldDB" id="A0A0N4VNQ6"/>
<protein>
    <submittedName>
        <fullName evidence="2 4">Uncharacterized protein</fullName>
    </submittedName>
</protein>
<dbReference type="EMBL" id="UXUI01012730">
    <property type="protein sequence ID" value="VDD97051.1"/>
    <property type="molecule type" value="Genomic_DNA"/>
</dbReference>
<sequence length="80" mass="9030">MWKWCHNQYGELFAHGFVQFDEGRYIGHICGTVGAGSSDDEELDDDDYDYGNDDEDDDDDDDDDNDGDGGKENDDGLKRV</sequence>
<organism evidence="4">
    <name type="scientific">Enterobius vermicularis</name>
    <name type="common">Human pinworm</name>
    <dbReference type="NCBI Taxonomy" id="51028"/>
    <lineage>
        <taxon>Eukaryota</taxon>
        <taxon>Metazoa</taxon>
        <taxon>Ecdysozoa</taxon>
        <taxon>Nematoda</taxon>
        <taxon>Chromadorea</taxon>
        <taxon>Rhabditida</taxon>
        <taxon>Spirurina</taxon>
        <taxon>Oxyuridomorpha</taxon>
        <taxon>Oxyuroidea</taxon>
        <taxon>Oxyuridae</taxon>
        <taxon>Enterobius</taxon>
    </lineage>
</organism>
<reference evidence="2 3" key="2">
    <citation type="submission" date="2018-10" db="EMBL/GenBank/DDBJ databases">
        <authorList>
            <consortium name="Pathogen Informatics"/>
        </authorList>
    </citation>
    <scope>NUCLEOTIDE SEQUENCE [LARGE SCALE GENOMIC DNA]</scope>
</reference>
<dbReference type="WBParaSite" id="EVEC_0001262401-mRNA-1">
    <property type="protein sequence ID" value="EVEC_0001262401-mRNA-1"/>
    <property type="gene ID" value="EVEC_0001262401"/>
</dbReference>
<feature type="compositionally biased region" description="Acidic residues" evidence="1">
    <location>
        <begin position="38"/>
        <end position="67"/>
    </location>
</feature>
<evidence type="ECO:0000313" key="3">
    <source>
        <dbReference type="Proteomes" id="UP000274131"/>
    </source>
</evidence>
<name>A0A0N4VNQ6_ENTVE</name>
<gene>
    <name evidence="2" type="ORF">EVEC_LOCUS11802</name>
</gene>
<feature type="compositionally biased region" description="Basic and acidic residues" evidence="1">
    <location>
        <begin position="68"/>
        <end position="80"/>
    </location>
</feature>
<reference evidence="4" key="1">
    <citation type="submission" date="2017-02" db="UniProtKB">
        <authorList>
            <consortium name="WormBaseParasite"/>
        </authorList>
    </citation>
    <scope>IDENTIFICATION</scope>
</reference>
<evidence type="ECO:0000313" key="4">
    <source>
        <dbReference type="WBParaSite" id="EVEC_0001262401-mRNA-1"/>
    </source>
</evidence>